<protein>
    <recommendedName>
        <fullName evidence="6">Cytochrome c domain-containing protein</fullName>
    </recommendedName>
</protein>
<feature type="signal peptide" evidence="5">
    <location>
        <begin position="1"/>
        <end position="18"/>
    </location>
</feature>
<dbReference type="Pfam" id="PF00034">
    <property type="entry name" value="Cytochrom_C"/>
    <property type="match status" value="1"/>
</dbReference>
<dbReference type="InterPro" id="IPR011042">
    <property type="entry name" value="6-blade_b-propeller_TolB-like"/>
</dbReference>
<evidence type="ECO:0000256" key="2">
    <source>
        <dbReference type="ARBA" id="ARBA00022723"/>
    </source>
</evidence>
<dbReference type="InterPro" id="IPR009056">
    <property type="entry name" value="Cyt_c-like_dom"/>
</dbReference>
<proteinExistence type="predicted"/>
<sequence length="1007" mass="111539">MKIILTLLLSFLIISYLACNENKTATGGLNPQQALSTFKLADGYKIELVAAEPMVSDPVAMEIDEYGNVYVVEMHGYPMEKTGPGTIKLLTDSNGDGMPDKSTVFADNLGLPTGIMKWKKGVLVVNVPDILYLEDTNGDGKADVKKVIITGLALTNPQHIANTPIFGLDGWIYVAHMETVTPKVATEFDDEGQIVRYAGNSNAKQLPRNADGRNIRFKPGTYELEMLSSASQYGQTFDAWGHQLCTENADHLFFEAIAARYLQRNPNLLVANADDHIADHGKACEVYPITVNPEHQLLTDVGVVTSSCGVTWYQGGLFPDSFNNITFIAEPVHNLVHADRITDKGASFIASRVYEKKEFLASADPWFRPVQFYHGPDGALYVLDYYRKIIEHPEWLSDEIIKSGNLYAGSDKGRIYRITPTNTPKINWCSRLKLGDASTEDLVKSLVSDNIWWRRNAQRLLIDRKDEKTLSLLRNLIVTATQATAVVHALWTLNEFNAIDFKTLQKALHHPVTGVRENAIRVAELHLKQFPQLENELLSLHSDADAKVRYQLLCTLGDLNDTGAEAVKQKLLLRDIEDKWIQIAALSSSYKKEYALLVNSVPELSKRPSDGKASFFRNCAEIIGLSQNADEIKSLIRQATRSNSSSSGWWQAACLDGLTKGISVKGHPSADFSGEKSLLLSKFDEKAPVLVRTASLNLLSVLGLQKDESWNAALTKAKAVATSTAANVAYRKDALQLIMLDKEHSNEYHALFKKLITPHEPESLQQAALTAYNKLSPDSAAASIIRNWKNLTYGVRDAAMNVFLSSVGNMNLLLDAVKKNEIQSTSISWPRMVQLMNNDDAGIRRRARELLAGNMESRDEVYKKYQPALALKGDATNGLKIFEKTCTACHQAGGMYGYAFGPDLASIRNRDAQFIMADILNPNRAIADRYEMWNIVKKNGEKLSGIISSETSAAITVRNMARQETVISRNDIKTMEASKTSAMPAGLEASVSVKEMADLIAFLKNIH</sequence>
<evidence type="ECO:0000259" key="6">
    <source>
        <dbReference type="PROSITE" id="PS51007"/>
    </source>
</evidence>
<dbReference type="InterPro" id="IPR013428">
    <property type="entry name" value="Membrane-bound_put_N"/>
</dbReference>
<dbReference type="AlphaFoldDB" id="A0A6J4SCL2"/>
<dbReference type="SUPFAM" id="SSF50952">
    <property type="entry name" value="Soluble quinoprotein glucose dehydrogenase"/>
    <property type="match status" value="1"/>
</dbReference>
<keyword evidence="5" id="KW-0732">Signal</keyword>
<dbReference type="GO" id="GO:0009055">
    <property type="term" value="F:electron transfer activity"/>
    <property type="evidence" value="ECO:0007669"/>
    <property type="project" value="InterPro"/>
</dbReference>
<evidence type="ECO:0000256" key="1">
    <source>
        <dbReference type="ARBA" id="ARBA00022617"/>
    </source>
</evidence>
<dbReference type="InterPro" id="IPR011989">
    <property type="entry name" value="ARM-like"/>
</dbReference>
<dbReference type="SUPFAM" id="SSF46626">
    <property type="entry name" value="Cytochrome c"/>
    <property type="match status" value="1"/>
</dbReference>
<dbReference type="PANTHER" id="PTHR33546:SF1">
    <property type="entry name" value="LARGE, MULTIFUNCTIONAL SECRETED PROTEIN"/>
    <property type="match status" value="1"/>
</dbReference>
<dbReference type="Gene3D" id="2.120.10.30">
    <property type="entry name" value="TolB, C-terminal domain"/>
    <property type="match status" value="1"/>
</dbReference>
<organism evidence="7">
    <name type="scientific">uncultured Segetibacter sp</name>
    <dbReference type="NCBI Taxonomy" id="481133"/>
    <lineage>
        <taxon>Bacteria</taxon>
        <taxon>Pseudomonadati</taxon>
        <taxon>Bacteroidota</taxon>
        <taxon>Chitinophagia</taxon>
        <taxon>Chitinophagales</taxon>
        <taxon>Chitinophagaceae</taxon>
        <taxon>Segetibacter</taxon>
        <taxon>environmental samples</taxon>
    </lineage>
</organism>
<dbReference type="SUPFAM" id="SSF48371">
    <property type="entry name" value="ARM repeat"/>
    <property type="match status" value="1"/>
</dbReference>
<dbReference type="Gene3D" id="1.10.760.10">
    <property type="entry name" value="Cytochrome c-like domain"/>
    <property type="match status" value="1"/>
</dbReference>
<dbReference type="InterPro" id="IPR011041">
    <property type="entry name" value="Quinoprot_gluc/sorb_DH_b-prop"/>
</dbReference>
<gene>
    <name evidence="7" type="ORF">AVDCRST_MAG96-1708</name>
</gene>
<keyword evidence="1 4" id="KW-0349">Heme</keyword>
<name>A0A6J4SCL2_9BACT</name>
<dbReference type="GO" id="GO:0046872">
    <property type="term" value="F:metal ion binding"/>
    <property type="evidence" value="ECO:0007669"/>
    <property type="project" value="UniProtKB-KW"/>
</dbReference>
<keyword evidence="2 4" id="KW-0479">Metal-binding</keyword>
<evidence type="ECO:0000256" key="5">
    <source>
        <dbReference type="SAM" id="SignalP"/>
    </source>
</evidence>
<dbReference type="NCBIfam" id="TIGR02604">
    <property type="entry name" value="Piru_Ver_Nterm"/>
    <property type="match status" value="1"/>
</dbReference>
<evidence type="ECO:0000313" key="7">
    <source>
        <dbReference type="EMBL" id="CAA9495381.1"/>
    </source>
</evidence>
<reference evidence="7" key="1">
    <citation type="submission" date="2020-02" db="EMBL/GenBank/DDBJ databases">
        <authorList>
            <person name="Meier V. D."/>
        </authorList>
    </citation>
    <scope>NUCLEOTIDE SEQUENCE</scope>
    <source>
        <strain evidence="7">AVDCRST_MAG96</strain>
    </source>
</reference>
<dbReference type="GO" id="GO:0020037">
    <property type="term" value="F:heme binding"/>
    <property type="evidence" value="ECO:0007669"/>
    <property type="project" value="InterPro"/>
</dbReference>
<dbReference type="PANTHER" id="PTHR33546">
    <property type="entry name" value="LARGE, MULTIFUNCTIONAL SECRETED PROTEIN-RELATED"/>
    <property type="match status" value="1"/>
</dbReference>
<dbReference type="InterPro" id="IPR036909">
    <property type="entry name" value="Cyt_c-like_dom_sf"/>
</dbReference>
<dbReference type="InterPro" id="IPR013427">
    <property type="entry name" value="Haem-bd_dom_put"/>
</dbReference>
<dbReference type="NCBIfam" id="TIGR02603">
    <property type="entry name" value="CxxCH_TIGR02603"/>
    <property type="match status" value="1"/>
</dbReference>
<evidence type="ECO:0000256" key="3">
    <source>
        <dbReference type="ARBA" id="ARBA00023004"/>
    </source>
</evidence>
<dbReference type="Pfam" id="PF23500">
    <property type="entry name" value="DUF7133"/>
    <property type="match status" value="1"/>
</dbReference>
<accession>A0A6J4SCL2</accession>
<keyword evidence="3 4" id="KW-0408">Iron</keyword>
<feature type="chain" id="PRO_5026890912" description="Cytochrome c domain-containing protein" evidence="5">
    <location>
        <begin position="19"/>
        <end position="1007"/>
    </location>
</feature>
<feature type="domain" description="Cytochrome c" evidence="6">
    <location>
        <begin position="873"/>
        <end position="1007"/>
    </location>
</feature>
<dbReference type="EMBL" id="CADCVN010000651">
    <property type="protein sequence ID" value="CAA9495381.1"/>
    <property type="molecule type" value="Genomic_DNA"/>
</dbReference>
<dbReference type="PROSITE" id="PS51007">
    <property type="entry name" value="CYTC"/>
    <property type="match status" value="1"/>
</dbReference>
<dbReference type="InterPro" id="IPR055557">
    <property type="entry name" value="DUF7133"/>
</dbReference>
<dbReference type="InterPro" id="IPR016024">
    <property type="entry name" value="ARM-type_fold"/>
</dbReference>
<evidence type="ECO:0000256" key="4">
    <source>
        <dbReference type="PROSITE-ProRule" id="PRU00433"/>
    </source>
</evidence>
<dbReference type="Gene3D" id="1.25.10.10">
    <property type="entry name" value="Leucine-rich Repeat Variant"/>
    <property type="match status" value="1"/>
</dbReference>